<keyword evidence="2" id="KW-1185">Reference proteome</keyword>
<evidence type="ECO:0000313" key="2">
    <source>
        <dbReference type="Proteomes" id="UP000827986"/>
    </source>
</evidence>
<proteinExistence type="predicted"/>
<gene>
    <name evidence="1" type="ORF">KIL84_019852</name>
</gene>
<protein>
    <submittedName>
        <fullName evidence="1">Uncharacterized protein</fullName>
    </submittedName>
</protein>
<dbReference type="EMBL" id="JAHDVG010000463">
    <property type="protein sequence ID" value="KAH1187103.1"/>
    <property type="molecule type" value="Genomic_DNA"/>
</dbReference>
<dbReference type="Proteomes" id="UP000827986">
    <property type="component" value="Unassembled WGS sequence"/>
</dbReference>
<organism evidence="1 2">
    <name type="scientific">Mauremys mutica</name>
    <name type="common">yellowpond turtle</name>
    <dbReference type="NCBI Taxonomy" id="74926"/>
    <lineage>
        <taxon>Eukaryota</taxon>
        <taxon>Metazoa</taxon>
        <taxon>Chordata</taxon>
        <taxon>Craniata</taxon>
        <taxon>Vertebrata</taxon>
        <taxon>Euteleostomi</taxon>
        <taxon>Archelosauria</taxon>
        <taxon>Testudinata</taxon>
        <taxon>Testudines</taxon>
        <taxon>Cryptodira</taxon>
        <taxon>Durocryptodira</taxon>
        <taxon>Testudinoidea</taxon>
        <taxon>Geoemydidae</taxon>
        <taxon>Geoemydinae</taxon>
        <taxon>Mauremys</taxon>
    </lineage>
</organism>
<comment type="caution">
    <text evidence="1">The sequence shown here is derived from an EMBL/GenBank/DDBJ whole genome shotgun (WGS) entry which is preliminary data.</text>
</comment>
<evidence type="ECO:0000313" key="1">
    <source>
        <dbReference type="EMBL" id="KAH1187103.1"/>
    </source>
</evidence>
<sequence>MSYKELPIFKSNCPYSVFGEDRRGVPQSRPLQKAIYGSKQGKGSLQREGCSFEFHEVKVRKFTAYASYPSLSILYSLKPLILICLATRNYLVSPVNRYTFSVVIM</sequence>
<name>A0A9D3XXC9_9SAUR</name>
<reference evidence="1" key="1">
    <citation type="submission" date="2021-09" db="EMBL/GenBank/DDBJ databases">
        <title>The genome of Mauremys mutica provides insights into the evolution of semi-aquatic lifestyle.</title>
        <authorList>
            <person name="Gong S."/>
            <person name="Gao Y."/>
        </authorList>
    </citation>
    <scope>NUCLEOTIDE SEQUENCE</scope>
    <source>
        <strain evidence="1">MM-2020</strain>
        <tissue evidence="1">Muscle</tissue>
    </source>
</reference>
<accession>A0A9D3XXC9</accession>
<dbReference type="AlphaFoldDB" id="A0A9D3XXC9"/>